<evidence type="ECO:0000259" key="1">
    <source>
        <dbReference type="Pfam" id="PF00753"/>
    </source>
</evidence>
<dbReference type="AlphaFoldDB" id="A0A0G1RVE5"/>
<evidence type="ECO:0000313" key="3">
    <source>
        <dbReference type="Proteomes" id="UP000033860"/>
    </source>
</evidence>
<dbReference type="InterPro" id="IPR001279">
    <property type="entry name" value="Metallo-B-lactamas"/>
</dbReference>
<protein>
    <submittedName>
        <fullName evidence="2">Internalization-related competence protein ComEC/Rec2 protein</fullName>
    </submittedName>
</protein>
<dbReference type="CDD" id="cd07731">
    <property type="entry name" value="ComA-like_MBL-fold"/>
    <property type="match status" value="1"/>
</dbReference>
<dbReference type="Gene3D" id="3.60.15.10">
    <property type="entry name" value="Ribonuclease Z/Hydroxyacylglutathione hydrolase-like"/>
    <property type="match status" value="1"/>
</dbReference>
<gene>
    <name evidence="2" type="ORF">UX85_C0004G0008</name>
</gene>
<reference evidence="2 3" key="1">
    <citation type="journal article" date="2015" name="Nature">
        <title>rRNA introns, odd ribosomes, and small enigmatic genomes across a large radiation of phyla.</title>
        <authorList>
            <person name="Brown C.T."/>
            <person name="Hug L.A."/>
            <person name="Thomas B.C."/>
            <person name="Sharon I."/>
            <person name="Castelle C.J."/>
            <person name="Singh A."/>
            <person name="Wilkins M.J."/>
            <person name="Williams K.H."/>
            <person name="Banfield J.F."/>
        </authorList>
    </citation>
    <scope>NUCLEOTIDE SEQUENCE [LARGE SCALE GENOMIC DNA]</scope>
</reference>
<accession>A0A0G1RVE5</accession>
<dbReference type="InterPro" id="IPR052159">
    <property type="entry name" value="Competence_DNA_uptake"/>
</dbReference>
<dbReference type="InterPro" id="IPR035681">
    <property type="entry name" value="ComA-like_MBL"/>
</dbReference>
<dbReference type="SUPFAM" id="SSF56281">
    <property type="entry name" value="Metallo-hydrolase/oxidoreductase"/>
    <property type="match status" value="1"/>
</dbReference>
<organism evidence="2 3">
    <name type="scientific">Candidatus Beckwithbacteria bacterium GW2011_GWB1_47_15</name>
    <dbReference type="NCBI Taxonomy" id="1618371"/>
    <lineage>
        <taxon>Bacteria</taxon>
        <taxon>Candidatus Beckwithiibacteriota</taxon>
    </lineage>
</organism>
<comment type="caution">
    <text evidence="2">The sequence shown here is derived from an EMBL/GenBank/DDBJ whole genome shotgun (WGS) entry which is preliminary data.</text>
</comment>
<evidence type="ECO:0000313" key="2">
    <source>
        <dbReference type="EMBL" id="KKU61087.1"/>
    </source>
</evidence>
<feature type="domain" description="Metallo-beta-lactamase" evidence="1">
    <location>
        <begin position="27"/>
        <end position="237"/>
    </location>
</feature>
<dbReference type="EMBL" id="LCNT01000004">
    <property type="protein sequence ID" value="KKU61087.1"/>
    <property type="molecule type" value="Genomic_DNA"/>
</dbReference>
<sequence>MFLLVLLVGLTIRQLPDDKLHLIFCDVGQGDATLISYKNWQMLVDGGPGDAVVSCLGEHMSFWDRKVEVLAVTHPQADHIIGLVEVVRRYRVEKVIAGSYLNDTAEFRAFYEAVTAKNLPVFSPVQGDKFRLGQVDLAVLWPRQQTGDLAWNGQGHELVLGAEYQGEINETSFVLKGTFSGFDFLLTGDIGEATERRLVDKVGQVEVLKVAHHGSKYSSSGQFLEEVRPEVAVISAGQNNRFGHPTAETLSRLEAVGAKVFRTDEMETIEIVSDGQKYWFVL</sequence>
<dbReference type="InterPro" id="IPR036866">
    <property type="entry name" value="RibonucZ/Hydroxyglut_hydro"/>
</dbReference>
<proteinExistence type="predicted"/>
<dbReference type="Pfam" id="PF00753">
    <property type="entry name" value="Lactamase_B"/>
    <property type="match status" value="1"/>
</dbReference>
<dbReference type="Proteomes" id="UP000033860">
    <property type="component" value="Unassembled WGS sequence"/>
</dbReference>
<name>A0A0G1RVE5_9BACT</name>
<dbReference type="PANTHER" id="PTHR30619:SF1">
    <property type="entry name" value="RECOMBINATION PROTEIN 2"/>
    <property type="match status" value="1"/>
</dbReference>
<dbReference type="PANTHER" id="PTHR30619">
    <property type="entry name" value="DNA INTERNALIZATION/COMPETENCE PROTEIN COMEC/REC2"/>
    <property type="match status" value="1"/>
</dbReference>